<dbReference type="OrthoDB" id="370976at2"/>
<evidence type="ECO:0000313" key="3">
    <source>
        <dbReference type="Proteomes" id="UP000095256"/>
    </source>
</evidence>
<dbReference type="InterPro" id="IPR002178">
    <property type="entry name" value="PTS_EIIA_type-2_dom"/>
</dbReference>
<dbReference type="PANTHER" id="PTHR47738:SF3">
    <property type="entry name" value="PHOSPHOTRANSFERASE SYSTEM MANNITOL_FRUCTOSE-SPECIFIC IIA DOMAIN CONTAINING PROTEIN"/>
    <property type="match status" value="1"/>
</dbReference>
<dbReference type="Proteomes" id="UP000095256">
    <property type="component" value="Unassembled WGS sequence"/>
</dbReference>
<dbReference type="RefSeq" id="WP_069698598.1">
    <property type="nucleotide sequence ID" value="NZ_JAGGMA010000001.1"/>
</dbReference>
<protein>
    <recommendedName>
        <fullName evidence="1">PTS EIIA type-2 domain-containing protein</fullName>
    </recommendedName>
</protein>
<dbReference type="STRING" id="762845.BCR26_02510"/>
<proteinExistence type="predicted"/>
<dbReference type="Gene3D" id="3.40.930.10">
    <property type="entry name" value="Mannitol-specific EII, Chain A"/>
    <property type="match status" value="1"/>
</dbReference>
<feature type="domain" description="PTS EIIA type-2" evidence="1">
    <location>
        <begin position="5"/>
        <end position="152"/>
    </location>
</feature>
<reference evidence="2 3" key="1">
    <citation type="submission" date="2016-09" db="EMBL/GenBank/DDBJ databases">
        <authorList>
            <person name="Capua I."/>
            <person name="De Benedictis P."/>
            <person name="Joannis T."/>
            <person name="Lombin L.H."/>
            <person name="Cattoli G."/>
        </authorList>
    </citation>
    <scope>NUCLEOTIDE SEQUENCE [LARGE SCALE GENOMIC DNA]</scope>
    <source>
        <strain evidence="2 3">LMG 25899</strain>
    </source>
</reference>
<dbReference type="InterPro" id="IPR016152">
    <property type="entry name" value="PTrfase/Anion_transptr"/>
</dbReference>
<dbReference type="EMBL" id="MIEK01000023">
    <property type="protein sequence ID" value="OEH82323.1"/>
    <property type="molecule type" value="Genomic_DNA"/>
</dbReference>
<gene>
    <name evidence="2" type="ORF">BCR26_02510</name>
</gene>
<evidence type="ECO:0000259" key="1">
    <source>
        <dbReference type="PROSITE" id="PS51094"/>
    </source>
</evidence>
<accession>A0A1E5KWU3</accession>
<sequence length="161" mass="18488">MKMTSLLKKEMVWLDACFENRLEVFEAVGMRAQHLNLTEETFSTQLELREKEFPTGLALAEYGVAIPHTDAVYVKEPFIGILTLEKPVIFQAMDDNTKEVEVRLVFVLGLAEAHTQLAVLQELMKIIQDKERIKKMLSTQTIEEMLATFHQEDLRGGEFND</sequence>
<evidence type="ECO:0000313" key="2">
    <source>
        <dbReference type="EMBL" id="OEH82323.1"/>
    </source>
</evidence>
<organism evidence="2 3">
    <name type="scientific">Enterococcus rivorum</name>
    <dbReference type="NCBI Taxonomy" id="762845"/>
    <lineage>
        <taxon>Bacteria</taxon>
        <taxon>Bacillati</taxon>
        <taxon>Bacillota</taxon>
        <taxon>Bacilli</taxon>
        <taxon>Lactobacillales</taxon>
        <taxon>Enterococcaceae</taxon>
        <taxon>Enterococcus</taxon>
    </lineage>
</organism>
<dbReference type="InterPro" id="IPR051541">
    <property type="entry name" value="PTS_SugarTrans_NitroReg"/>
</dbReference>
<dbReference type="Pfam" id="PF00359">
    <property type="entry name" value="PTS_EIIA_2"/>
    <property type="match status" value="1"/>
</dbReference>
<name>A0A1E5KWU3_9ENTE</name>
<dbReference type="SUPFAM" id="SSF55804">
    <property type="entry name" value="Phoshotransferase/anion transport protein"/>
    <property type="match status" value="1"/>
</dbReference>
<comment type="caution">
    <text evidence="2">The sequence shown here is derived from an EMBL/GenBank/DDBJ whole genome shotgun (WGS) entry which is preliminary data.</text>
</comment>
<dbReference type="AlphaFoldDB" id="A0A1E5KWU3"/>
<keyword evidence="3" id="KW-1185">Reference proteome</keyword>
<dbReference type="PROSITE" id="PS51094">
    <property type="entry name" value="PTS_EIIA_TYPE_2"/>
    <property type="match status" value="1"/>
</dbReference>
<dbReference type="PANTHER" id="PTHR47738">
    <property type="entry name" value="PTS SYSTEM FRUCTOSE-LIKE EIIA COMPONENT-RELATED"/>
    <property type="match status" value="1"/>
</dbReference>
<dbReference type="CDD" id="cd00211">
    <property type="entry name" value="PTS_IIA_fru"/>
    <property type="match status" value="1"/>
</dbReference>